<gene>
    <name evidence="6" type="ORF">FAZ78_16495</name>
</gene>
<dbReference type="EMBL" id="SWAU01000178">
    <property type="protein sequence ID" value="TKA95504.1"/>
    <property type="molecule type" value="Genomic_DNA"/>
</dbReference>
<keyword evidence="3" id="KW-0902">Two-component regulatory system</keyword>
<dbReference type="InterPro" id="IPR050482">
    <property type="entry name" value="Sensor_HK_TwoCompSys"/>
</dbReference>
<dbReference type="PANTHER" id="PTHR24421">
    <property type="entry name" value="NITRATE/NITRITE SENSOR PROTEIN NARX-RELATED"/>
    <property type="match status" value="1"/>
</dbReference>
<evidence type="ECO:0000256" key="2">
    <source>
        <dbReference type="ARBA" id="ARBA00022777"/>
    </source>
</evidence>
<dbReference type="Pfam" id="PF02518">
    <property type="entry name" value="HATPase_c"/>
    <property type="match status" value="1"/>
</dbReference>
<dbReference type="GO" id="GO:0016020">
    <property type="term" value="C:membrane"/>
    <property type="evidence" value="ECO:0007669"/>
    <property type="project" value="InterPro"/>
</dbReference>
<dbReference type="SUPFAM" id="SSF55874">
    <property type="entry name" value="ATPase domain of HSP90 chaperone/DNA topoisomerase II/histidine kinase"/>
    <property type="match status" value="1"/>
</dbReference>
<keyword evidence="4" id="KW-0812">Transmembrane</keyword>
<dbReference type="InterPro" id="IPR011712">
    <property type="entry name" value="Sig_transdc_His_kin_sub3_dim/P"/>
</dbReference>
<evidence type="ECO:0000313" key="7">
    <source>
        <dbReference type="Proteomes" id="UP000306340"/>
    </source>
</evidence>
<dbReference type="GO" id="GO:0000155">
    <property type="term" value="F:phosphorelay sensor kinase activity"/>
    <property type="evidence" value="ECO:0007669"/>
    <property type="project" value="InterPro"/>
</dbReference>
<evidence type="ECO:0000256" key="1">
    <source>
        <dbReference type="ARBA" id="ARBA00022679"/>
    </source>
</evidence>
<evidence type="ECO:0000313" key="6">
    <source>
        <dbReference type="EMBL" id="TKA95504.1"/>
    </source>
</evidence>
<keyword evidence="1" id="KW-0808">Transferase</keyword>
<feature type="transmembrane region" description="Helical" evidence="4">
    <location>
        <begin position="199"/>
        <end position="218"/>
    </location>
</feature>
<protein>
    <submittedName>
        <fullName evidence="6">Two-component sensor histidine kinase</fullName>
    </submittedName>
</protein>
<dbReference type="Gene3D" id="3.30.565.10">
    <property type="entry name" value="Histidine kinase-like ATPase, C-terminal domain"/>
    <property type="match status" value="1"/>
</dbReference>
<dbReference type="GO" id="GO:0046983">
    <property type="term" value="F:protein dimerization activity"/>
    <property type="evidence" value="ECO:0007669"/>
    <property type="project" value="InterPro"/>
</dbReference>
<dbReference type="CDD" id="cd16917">
    <property type="entry name" value="HATPase_UhpB-NarQ-NarX-like"/>
    <property type="match status" value="1"/>
</dbReference>
<sequence length="459" mass="49408">MVRHNTMAAPRRRGWSLASEFAVAGGGVMLLAMLAVGLWVTGRIEEAVVRNTANATALYMESFISPISQDLAVSPVLSPGARRALNEIFTNTPLGERVASYKIWKQDGLVVDASDPAMVGRRFELTEDLRLALQGEVRADFNALGDPEDASERALGLPLLEIYSPIREVWSGRVIGVAEFYEIASGLERDLAVARRNSWATVALVMALIGASLHAIVLRGSRTIDRQLADLVRLSEHNTALRLRVQQAVSRFTEMNDQALRRIGADLHDGPAQLMAFAALRIDALRTAMPSPEAEAEIDAVERAVKDAMIEIRNISRGLSLPDIDRRSLDRLVRDVASAHAARTGTSVEVTVSGAADPPELSPAVRICVYRFAQEALTNAWRHAGGVGQEVRLSLEGPLLRLAVLDRGPGPAAEGGSGDGMGLAGLRDRVESLGGSFERTSRPVGGTCLKMTLDVKGTT</sequence>
<keyword evidence="2 6" id="KW-0418">Kinase</keyword>
<dbReference type="Gene3D" id="1.20.5.1930">
    <property type="match status" value="1"/>
</dbReference>
<dbReference type="Proteomes" id="UP000306340">
    <property type="component" value="Unassembled WGS sequence"/>
</dbReference>
<dbReference type="InterPro" id="IPR003594">
    <property type="entry name" value="HATPase_dom"/>
</dbReference>
<proteinExistence type="predicted"/>
<keyword evidence="4" id="KW-1133">Transmembrane helix</keyword>
<dbReference type="SMART" id="SM00387">
    <property type="entry name" value="HATPase_c"/>
    <property type="match status" value="1"/>
</dbReference>
<name>A0A4U0YZE3_9RHOB</name>
<comment type="caution">
    <text evidence="6">The sequence shown here is derived from an EMBL/GenBank/DDBJ whole genome shotgun (WGS) entry which is preliminary data.</text>
</comment>
<feature type="domain" description="Histidine kinase/HSP90-like ATPase" evidence="5">
    <location>
        <begin position="364"/>
        <end position="457"/>
    </location>
</feature>
<accession>A0A4U0YZE3</accession>
<evidence type="ECO:0000256" key="3">
    <source>
        <dbReference type="ARBA" id="ARBA00023012"/>
    </source>
</evidence>
<reference evidence="6 7" key="1">
    <citation type="submission" date="2019-04" db="EMBL/GenBank/DDBJ databases">
        <title>Crypto-aerobic microbial life in anoxic (sulfidic) marine sediments.</title>
        <authorList>
            <person name="Bhattacharya S."/>
            <person name="Roy C."/>
            <person name="Mondal N."/>
            <person name="Sarkar J."/>
            <person name="Mandal S."/>
            <person name="Rameez M.J."/>
            <person name="Ghosh W."/>
        </authorList>
    </citation>
    <scope>NUCLEOTIDE SEQUENCE [LARGE SCALE GENOMIC DNA]</scope>
    <source>
        <strain evidence="6 7">SBBC</strain>
    </source>
</reference>
<evidence type="ECO:0000259" key="5">
    <source>
        <dbReference type="SMART" id="SM00387"/>
    </source>
</evidence>
<dbReference type="RefSeq" id="WP_136793553.1">
    <property type="nucleotide sequence ID" value="NZ_SWAU01000178.1"/>
</dbReference>
<keyword evidence="4" id="KW-0472">Membrane</keyword>
<feature type="transmembrane region" description="Helical" evidence="4">
    <location>
        <begin position="21"/>
        <end position="40"/>
    </location>
</feature>
<dbReference type="AlphaFoldDB" id="A0A4U0YZE3"/>
<dbReference type="InterPro" id="IPR036890">
    <property type="entry name" value="HATPase_C_sf"/>
</dbReference>
<organism evidence="6 7">
    <name type="scientific">Cereibacter changlensis</name>
    <dbReference type="NCBI Taxonomy" id="402884"/>
    <lineage>
        <taxon>Bacteria</taxon>
        <taxon>Pseudomonadati</taxon>
        <taxon>Pseudomonadota</taxon>
        <taxon>Alphaproteobacteria</taxon>
        <taxon>Rhodobacterales</taxon>
        <taxon>Paracoccaceae</taxon>
        <taxon>Cereibacter</taxon>
    </lineage>
</organism>
<dbReference type="Pfam" id="PF07730">
    <property type="entry name" value="HisKA_3"/>
    <property type="match status" value="1"/>
</dbReference>
<evidence type="ECO:0000256" key="4">
    <source>
        <dbReference type="SAM" id="Phobius"/>
    </source>
</evidence>